<feature type="region of interest" description="Disordered" evidence="1">
    <location>
        <begin position="387"/>
        <end position="493"/>
    </location>
</feature>
<dbReference type="GeneID" id="33555972"/>
<dbReference type="EMBL" id="NBSH01000012">
    <property type="protein sequence ID" value="ORX34907.1"/>
    <property type="molecule type" value="Genomic_DNA"/>
</dbReference>
<accession>A0A1Y1UBK8</accession>
<keyword evidence="2" id="KW-0472">Membrane</keyword>
<feature type="compositionally biased region" description="Polar residues" evidence="1">
    <location>
        <begin position="206"/>
        <end position="215"/>
    </location>
</feature>
<comment type="caution">
    <text evidence="3">The sequence shown here is derived from an EMBL/GenBank/DDBJ whole genome shotgun (WGS) entry which is preliminary data.</text>
</comment>
<evidence type="ECO:0000313" key="4">
    <source>
        <dbReference type="Proteomes" id="UP000193218"/>
    </source>
</evidence>
<name>A0A1Y1UBK8_9TREE</name>
<evidence type="ECO:0000313" key="3">
    <source>
        <dbReference type="EMBL" id="ORX34907.1"/>
    </source>
</evidence>
<dbReference type="AlphaFoldDB" id="A0A1Y1UBK8"/>
<dbReference type="InParanoid" id="A0A1Y1UBK8"/>
<feature type="compositionally biased region" description="Polar residues" evidence="1">
    <location>
        <begin position="392"/>
        <end position="404"/>
    </location>
</feature>
<feature type="compositionally biased region" description="Polar residues" evidence="1">
    <location>
        <begin position="271"/>
        <end position="280"/>
    </location>
</feature>
<protein>
    <submittedName>
        <fullName evidence="3">Uncharacterized protein</fullName>
    </submittedName>
</protein>
<feature type="region of interest" description="Disordered" evidence="1">
    <location>
        <begin position="203"/>
        <end position="319"/>
    </location>
</feature>
<evidence type="ECO:0000256" key="1">
    <source>
        <dbReference type="SAM" id="MobiDB-lite"/>
    </source>
</evidence>
<dbReference type="Proteomes" id="UP000193218">
    <property type="component" value="Unassembled WGS sequence"/>
</dbReference>
<proteinExistence type="predicted"/>
<keyword evidence="4" id="KW-1185">Reference proteome</keyword>
<dbReference type="OrthoDB" id="434647at2759"/>
<organism evidence="3 4">
    <name type="scientific">Kockovaella imperatae</name>
    <dbReference type="NCBI Taxonomy" id="4999"/>
    <lineage>
        <taxon>Eukaryota</taxon>
        <taxon>Fungi</taxon>
        <taxon>Dikarya</taxon>
        <taxon>Basidiomycota</taxon>
        <taxon>Agaricomycotina</taxon>
        <taxon>Tremellomycetes</taxon>
        <taxon>Tremellales</taxon>
        <taxon>Cuniculitremaceae</taxon>
        <taxon>Kockovaella</taxon>
    </lineage>
</organism>
<sequence length="493" mass="53674">MGDYDGGGGGQARSVILLVGLSYYLIHKGELIRTIWLCGCLLDSFRALRTIRSNGRAVGLMTRRKAMREALRGWIVYILLGYSIPIVERLFSWIPLYGPLSTTLSLALVSTRSATSNMMYNSFIRGTVKKYEKPVDLTLSLIRSIWGLAALYLVEEPMMAARAVLGPLTGWSSTKAESRHVAQGDVNGDTVGSDGQALTGRIGQNLRINGSTFSHRTTDGPSGGHSDSLERHALGPRPEHSATQKSTISQLPPESLILPPSPDDLLEPTHQDTSVGTKLSSAVAPDLGPASDAHDLTKIAVRKHRPISTQTSTITGAEAPSEARLTVPMTNSHVERGLASSSSTRKLPRVLPRNIVRARTDLAQSDDKSARNMKALPLNRKLDHVTPKDITVVNTSRKTNTSGAPVNRPRQLSRVDQSRNSHPADPATSNLAHVSPRKRVRPRQDIYSGLESKRKRVEPDDVTNFAEKKASSKGNAAGQTDRLSKRVTVYKDP</sequence>
<feature type="transmembrane region" description="Helical" evidence="2">
    <location>
        <begin position="69"/>
        <end position="87"/>
    </location>
</feature>
<keyword evidence="2" id="KW-0812">Transmembrane</keyword>
<feature type="compositionally biased region" description="Basic and acidic residues" evidence="1">
    <location>
        <begin position="227"/>
        <end position="242"/>
    </location>
</feature>
<reference evidence="3 4" key="1">
    <citation type="submission" date="2017-03" db="EMBL/GenBank/DDBJ databases">
        <title>Widespread Adenine N6-methylation of Active Genes in Fungi.</title>
        <authorList>
            <consortium name="DOE Joint Genome Institute"/>
            <person name="Mondo S.J."/>
            <person name="Dannebaum R.O."/>
            <person name="Kuo R.C."/>
            <person name="Louie K.B."/>
            <person name="Bewick A.J."/>
            <person name="Labutti K."/>
            <person name="Haridas S."/>
            <person name="Kuo A."/>
            <person name="Salamov A."/>
            <person name="Ahrendt S.R."/>
            <person name="Lau R."/>
            <person name="Bowen B.P."/>
            <person name="Lipzen A."/>
            <person name="Sullivan W."/>
            <person name="Andreopoulos W.B."/>
            <person name="Clum A."/>
            <person name="Lindquist E."/>
            <person name="Daum C."/>
            <person name="Northen T.R."/>
            <person name="Ramamoorthy G."/>
            <person name="Schmitz R.J."/>
            <person name="Gryganskyi A."/>
            <person name="Culley D."/>
            <person name="Magnuson J."/>
            <person name="James T.Y."/>
            <person name="O'Malley M.A."/>
            <person name="Stajich J.E."/>
            <person name="Spatafora J.W."/>
            <person name="Visel A."/>
            <person name="Grigoriev I.V."/>
        </authorList>
    </citation>
    <scope>NUCLEOTIDE SEQUENCE [LARGE SCALE GENOMIC DNA]</scope>
    <source>
        <strain evidence="3 4">NRRL Y-17943</strain>
    </source>
</reference>
<keyword evidence="2" id="KW-1133">Transmembrane helix</keyword>
<gene>
    <name evidence="3" type="ORF">BD324DRAFT_609674</name>
</gene>
<evidence type="ECO:0000256" key="2">
    <source>
        <dbReference type="SAM" id="Phobius"/>
    </source>
</evidence>
<feature type="compositionally biased region" description="Polar residues" evidence="1">
    <location>
        <begin position="414"/>
        <end position="432"/>
    </location>
</feature>
<dbReference type="RefSeq" id="XP_021869123.1">
    <property type="nucleotide sequence ID" value="XM_022014164.1"/>
</dbReference>